<keyword evidence="6" id="KW-0808">Transferase</keyword>
<keyword evidence="7" id="KW-0350">Heme biosynthesis</keyword>
<dbReference type="PRINTS" id="PR00151">
    <property type="entry name" value="PORPHBDMNASE"/>
</dbReference>
<dbReference type="SUPFAM" id="SSF54782">
    <property type="entry name" value="Porphobilinogen deaminase (hydroxymethylbilane synthase), C-terminal domain"/>
    <property type="match status" value="1"/>
</dbReference>
<dbReference type="STRING" id="1069680.M7P7M3"/>
<comment type="similarity">
    <text evidence="3">Belongs to the HMBS family.</text>
</comment>
<evidence type="ECO:0000313" key="14">
    <source>
        <dbReference type="Proteomes" id="UP000011958"/>
    </source>
</evidence>
<evidence type="ECO:0000256" key="10">
    <source>
        <dbReference type="ARBA" id="ARBA00033064"/>
    </source>
</evidence>
<dbReference type="UniPathway" id="UPA00251">
    <property type="reaction ID" value="UER00319"/>
</dbReference>
<accession>M7P7M3</accession>
<dbReference type="AlphaFoldDB" id="M7P7M3"/>
<evidence type="ECO:0000256" key="3">
    <source>
        <dbReference type="ARBA" id="ARBA00005638"/>
    </source>
</evidence>
<dbReference type="eggNOG" id="KOG2892">
    <property type="taxonomic scope" value="Eukaryota"/>
</dbReference>
<dbReference type="EC" id="2.5.1.61" evidence="4"/>
<dbReference type="GO" id="GO:0004418">
    <property type="term" value="F:hydroxymethylbilane synthase activity"/>
    <property type="evidence" value="ECO:0007669"/>
    <property type="project" value="UniProtKB-EC"/>
</dbReference>
<dbReference type="GO" id="GO:0005737">
    <property type="term" value="C:cytoplasm"/>
    <property type="evidence" value="ECO:0007669"/>
    <property type="project" value="TreeGrafter"/>
</dbReference>
<evidence type="ECO:0000256" key="8">
    <source>
        <dbReference type="ARBA" id="ARBA00023244"/>
    </source>
</evidence>
<sequence>MNQDKNKLFIGSRRSQLAIVQANYVSKRLSLLNKTYQFSIVAVDTLGDLVQSKPLYQFEENGVWIKELEKLMADGKCSMAIHSLKDLPTKLPDGFIIGAILERLDPTDALVVKKGLHYRCLEDLPEKSIVGTSSIRRIAQLRRHFPKLLFQDIRGNITTRIKKLDDPASLYICLILASSGLLRLGLEDRIVKRFESSILMHAVGQGAIGVEVKSDDIVTQDLVKPLNHMPTFLSCLAERSLMSRLQGGCSVPIGVETRFNGNLLKIESIVVSLDGMRSVNSNMSMEVLKEEDAIKLGILLANDLIKKGALEILYGIKEYDV</sequence>
<dbReference type="PIRSF" id="PIRSF001438">
    <property type="entry name" value="4pyrrol_synth_OHMeBilane_synth"/>
    <property type="match status" value="1"/>
</dbReference>
<dbReference type="NCBIfam" id="TIGR00212">
    <property type="entry name" value="hemC"/>
    <property type="match status" value="1"/>
</dbReference>
<dbReference type="RefSeq" id="XP_007874015.1">
    <property type="nucleotide sequence ID" value="XM_007875824.2"/>
</dbReference>
<dbReference type="GO" id="GO:0006782">
    <property type="term" value="P:protoporphyrinogen IX biosynthetic process"/>
    <property type="evidence" value="ECO:0007669"/>
    <property type="project" value="UniProtKB-UniPathway"/>
</dbReference>
<dbReference type="EMBL" id="AFWA02000009">
    <property type="protein sequence ID" value="EMR09855.1"/>
    <property type="molecule type" value="Genomic_DNA"/>
</dbReference>
<name>M7P7M3_PNEMU</name>
<dbReference type="PANTHER" id="PTHR11557">
    <property type="entry name" value="PORPHOBILINOGEN DEAMINASE"/>
    <property type="match status" value="1"/>
</dbReference>
<evidence type="ECO:0000256" key="5">
    <source>
        <dbReference type="ARBA" id="ARBA00016519"/>
    </source>
</evidence>
<dbReference type="InterPro" id="IPR022418">
    <property type="entry name" value="Porphobilinogen_deaminase_C"/>
</dbReference>
<comment type="pathway">
    <text evidence="2">Porphyrin-containing compound metabolism; protoporphyrin-IX biosynthesis; coproporphyrinogen-III from 5-aminolevulinate: step 2/4.</text>
</comment>
<dbReference type="GeneID" id="19895729"/>
<dbReference type="FunFam" id="3.40.190.10:FF:000005">
    <property type="entry name" value="Porphobilinogen deaminase"/>
    <property type="match status" value="1"/>
</dbReference>
<dbReference type="Gene3D" id="3.40.190.10">
    <property type="entry name" value="Periplasmic binding protein-like II"/>
    <property type="match status" value="2"/>
</dbReference>
<feature type="domain" description="Porphobilinogen deaminase C-terminal" evidence="12">
    <location>
        <begin position="233"/>
        <end position="305"/>
    </location>
</feature>
<dbReference type="HOGENOM" id="CLU_019704_0_2_1"/>
<evidence type="ECO:0000256" key="9">
    <source>
        <dbReference type="ARBA" id="ARBA00030685"/>
    </source>
</evidence>
<dbReference type="InterPro" id="IPR022419">
    <property type="entry name" value="Porphobilin_deaminase_cofac_BS"/>
</dbReference>
<dbReference type="InterPro" id="IPR022417">
    <property type="entry name" value="Porphobilin_deaminase_N"/>
</dbReference>
<reference evidence="14" key="1">
    <citation type="journal article" date="2016" name="Nat. Commun.">
        <title>Genome analysis of three Pneumocystis species reveals adaptation mechanisms to life exclusively in mammalian hosts.</title>
        <authorList>
            <person name="Ma L."/>
            <person name="Chen Z."/>
            <person name="Huang D.W."/>
            <person name="Kutty G."/>
            <person name="Ishihara M."/>
            <person name="Wang H."/>
            <person name="Abouelleil A."/>
            <person name="Bishop L."/>
            <person name="Davey E."/>
            <person name="Deng R."/>
            <person name="Deng X."/>
            <person name="Fan L."/>
            <person name="Fantoni G."/>
            <person name="Fitzgerald M."/>
            <person name="Gogineni E."/>
            <person name="Goldberg J.M."/>
            <person name="Handley G."/>
            <person name="Hu X."/>
            <person name="Huber C."/>
            <person name="Jiao X."/>
            <person name="Jones K."/>
            <person name="Levin J.Z."/>
            <person name="Liu Y."/>
            <person name="Macdonald P."/>
            <person name="Melnikov A."/>
            <person name="Raley C."/>
            <person name="Sassi M."/>
            <person name="Sherman B.T."/>
            <person name="Song X."/>
            <person name="Sykes S."/>
            <person name="Tran B."/>
            <person name="Walsh L."/>
            <person name="Xia Y."/>
            <person name="Yang J."/>
            <person name="Young S."/>
            <person name="Zeng Q."/>
            <person name="Zheng X."/>
            <person name="Stephens R."/>
            <person name="Nusbaum C."/>
            <person name="Birren B.W."/>
            <person name="Azadi P."/>
            <person name="Lempicki R.A."/>
            <person name="Cuomo C.A."/>
            <person name="Kovacs J.A."/>
        </authorList>
    </citation>
    <scope>NUCLEOTIDE SEQUENCE [LARGE SCALE GENOMIC DNA]</scope>
    <source>
        <strain evidence="14">B123</strain>
    </source>
</reference>
<organism evidence="13 14">
    <name type="scientific">Pneumocystis murina (strain B123)</name>
    <name type="common">Mouse pneumocystis pneumonia agent</name>
    <name type="synonym">Pneumocystis carinii f. sp. muris</name>
    <dbReference type="NCBI Taxonomy" id="1069680"/>
    <lineage>
        <taxon>Eukaryota</taxon>
        <taxon>Fungi</taxon>
        <taxon>Dikarya</taxon>
        <taxon>Ascomycota</taxon>
        <taxon>Taphrinomycotina</taxon>
        <taxon>Pneumocystomycetes</taxon>
        <taxon>Pneumocystaceae</taxon>
        <taxon>Pneumocystis</taxon>
    </lineage>
</organism>
<dbReference type="InterPro" id="IPR036803">
    <property type="entry name" value="Porphobilinogen_deaminase_C_sf"/>
</dbReference>
<protein>
    <recommendedName>
        <fullName evidence="5">Porphobilinogen deaminase</fullName>
        <ecNumber evidence="4">2.5.1.61</ecNumber>
    </recommendedName>
    <alternativeName>
        <fullName evidence="10">Hydroxymethylbilane synthase</fullName>
    </alternativeName>
    <alternativeName>
        <fullName evidence="9">Pre-uroporphyrinogen synthase</fullName>
    </alternativeName>
</protein>
<proteinExistence type="inferred from homology"/>
<dbReference type="PANTHER" id="PTHR11557:SF0">
    <property type="entry name" value="PORPHOBILINOGEN DEAMINASE"/>
    <property type="match status" value="1"/>
</dbReference>
<evidence type="ECO:0000256" key="2">
    <source>
        <dbReference type="ARBA" id="ARBA00004735"/>
    </source>
</evidence>
<evidence type="ECO:0000256" key="7">
    <source>
        <dbReference type="ARBA" id="ARBA00023133"/>
    </source>
</evidence>
<keyword evidence="8" id="KW-0627">Porphyrin biosynthesis</keyword>
<dbReference type="Pfam" id="PF01379">
    <property type="entry name" value="Porphobil_deam"/>
    <property type="match status" value="1"/>
</dbReference>
<dbReference type="OMA" id="NAHEWAG"/>
<evidence type="ECO:0000256" key="1">
    <source>
        <dbReference type="ARBA" id="ARBA00001916"/>
    </source>
</evidence>
<keyword evidence="14" id="KW-1185">Reference proteome</keyword>
<dbReference type="VEuPathDB" id="FungiDB:PNEG_02035"/>
<dbReference type="CDD" id="cd13645">
    <property type="entry name" value="PBP2_HuPBGD_like"/>
    <property type="match status" value="1"/>
</dbReference>
<dbReference type="FunFam" id="3.30.160.40:FF:000002">
    <property type="entry name" value="Porphobilinogen deaminase"/>
    <property type="match status" value="1"/>
</dbReference>
<gene>
    <name evidence="13" type="ORF">PNEG_02035</name>
</gene>
<dbReference type="PROSITE" id="PS00533">
    <property type="entry name" value="PORPHOBILINOGEN_DEAM"/>
    <property type="match status" value="1"/>
</dbReference>
<comment type="caution">
    <text evidence="13">The sequence shown here is derived from an EMBL/GenBank/DDBJ whole genome shotgun (WGS) entry which is preliminary data.</text>
</comment>
<dbReference type="InterPro" id="IPR000860">
    <property type="entry name" value="HemC"/>
</dbReference>
<evidence type="ECO:0000256" key="4">
    <source>
        <dbReference type="ARBA" id="ARBA00012655"/>
    </source>
</evidence>
<dbReference type="Pfam" id="PF03900">
    <property type="entry name" value="Porphobil_deamC"/>
    <property type="match status" value="1"/>
</dbReference>
<evidence type="ECO:0000259" key="12">
    <source>
        <dbReference type="Pfam" id="PF03900"/>
    </source>
</evidence>
<dbReference type="Gene3D" id="3.30.160.40">
    <property type="entry name" value="Porphobilinogen deaminase, C-terminal domain"/>
    <property type="match status" value="1"/>
</dbReference>
<evidence type="ECO:0000259" key="11">
    <source>
        <dbReference type="Pfam" id="PF01379"/>
    </source>
</evidence>
<dbReference type="SUPFAM" id="SSF53850">
    <property type="entry name" value="Periplasmic binding protein-like II"/>
    <property type="match status" value="1"/>
</dbReference>
<dbReference type="OrthoDB" id="564646at2759"/>
<evidence type="ECO:0000313" key="13">
    <source>
        <dbReference type="EMBL" id="EMR09855.1"/>
    </source>
</evidence>
<comment type="cofactor">
    <cofactor evidence="1">
        <name>dipyrromethane</name>
        <dbReference type="ChEBI" id="CHEBI:60342"/>
    </cofactor>
</comment>
<feature type="domain" description="Porphobilinogen deaminase N-terminal" evidence="11">
    <location>
        <begin position="9"/>
        <end position="218"/>
    </location>
</feature>
<dbReference type="Proteomes" id="UP000011958">
    <property type="component" value="Unassembled WGS sequence"/>
</dbReference>
<evidence type="ECO:0000256" key="6">
    <source>
        <dbReference type="ARBA" id="ARBA00022679"/>
    </source>
</evidence>